<gene>
    <name evidence="1" type="ORF">EAG_14166</name>
</gene>
<dbReference type="EMBL" id="GL437069">
    <property type="protein sequence ID" value="EFN71182.1"/>
    <property type="molecule type" value="Genomic_DNA"/>
</dbReference>
<reference evidence="1 2" key="1">
    <citation type="journal article" date="2010" name="Science">
        <title>Genomic comparison of the ants Camponotus floridanus and Harpegnathos saltator.</title>
        <authorList>
            <person name="Bonasio R."/>
            <person name="Zhang G."/>
            <person name="Ye C."/>
            <person name="Mutti N.S."/>
            <person name="Fang X."/>
            <person name="Qin N."/>
            <person name="Donahue G."/>
            <person name="Yang P."/>
            <person name="Li Q."/>
            <person name="Li C."/>
            <person name="Zhang P."/>
            <person name="Huang Z."/>
            <person name="Berger S.L."/>
            <person name="Reinberg D."/>
            <person name="Wang J."/>
            <person name="Liebig J."/>
        </authorList>
    </citation>
    <scope>NUCLEOTIDE SEQUENCE [LARGE SCALE GENOMIC DNA]</scope>
    <source>
        <strain evidence="2">C129</strain>
    </source>
</reference>
<protein>
    <submittedName>
        <fullName evidence="1">Uncharacterized protein</fullName>
    </submittedName>
</protein>
<dbReference type="AlphaFoldDB" id="E2A5W4"/>
<sequence length="102" mass="11621">MIKLGISTPKNICAPAKEIDLKIVPSKNQECVDYFLGDKRAGSPDDKRAGFSDYEDVTYVSEVIFLLMASNRNRRMKMEAARRRALRRKALLMTLWGPIKSN</sequence>
<dbReference type="InParanoid" id="E2A5W4"/>
<accession>E2A5W4</accession>
<organism evidence="2">
    <name type="scientific">Camponotus floridanus</name>
    <name type="common">Florida carpenter ant</name>
    <dbReference type="NCBI Taxonomy" id="104421"/>
    <lineage>
        <taxon>Eukaryota</taxon>
        <taxon>Metazoa</taxon>
        <taxon>Ecdysozoa</taxon>
        <taxon>Arthropoda</taxon>
        <taxon>Hexapoda</taxon>
        <taxon>Insecta</taxon>
        <taxon>Pterygota</taxon>
        <taxon>Neoptera</taxon>
        <taxon>Endopterygota</taxon>
        <taxon>Hymenoptera</taxon>
        <taxon>Apocrita</taxon>
        <taxon>Aculeata</taxon>
        <taxon>Formicoidea</taxon>
        <taxon>Formicidae</taxon>
        <taxon>Formicinae</taxon>
        <taxon>Camponotus</taxon>
    </lineage>
</organism>
<keyword evidence="2" id="KW-1185">Reference proteome</keyword>
<evidence type="ECO:0000313" key="2">
    <source>
        <dbReference type="Proteomes" id="UP000000311"/>
    </source>
</evidence>
<evidence type="ECO:0000313" key="1">
    <source>
        <dbReference type="EMBL" id="EFN71182.1"/>
    </source>
</evidence>
<dbReference type="Proteomes" id="UP000000311">
    <property type="component" value="Unassembled WGS sequence"/>
</dbReference>
<name>E2A5W4_CAMFO</name>
<proteinExistence type="predicted"/>